<evidence type="ECO:0000256" key="1">
    <source>
        <dbReference type="ARBA" id="ARBA00011073"/>
    </source>
</evidence>
<gene>
    <name evidence="7" type="ORF">QQS21_007437</name>
</gene>
<dbReference type="InterPro" id="IPR034193">
    <property type="entry name" value="PCSK9_ProteinaseK-like"/>
</dbReference>
<dbReference type="EMBL" id="JASWJB010000153">
    <property type="protein sequence ID" value="KAK2594849.1"/>
    <property type="molecule type" value="Genomic_DNA"/>
</dbReference>
<proteinExistence type="inferred from homology"/>
<dbReference type="InterPro" id="IPR000209">
    <property type="entry name" value="Peptidase_S8/S53_dom"/>
</dbReference>
<dbReference type="InterPro" id="IPR015500">
    <property type="entry name" value="Peptidase_S8_subtilisin-rel"/>
</dbReference>
<keyword evidence="2" id="KW-0645">Protease</keyword>
<dbReference type="GO" id="GO:0006508">
    <property type="term" value="P:proteolysis"/>
    <property type="evidence" value="ECO:0007669"/>
    <property type="project" value="UniProtKB-KW"/>
</dbReference>
<dbReference type="PANTHER" id="PTHR43806:SF58">
    <property type="entry name" value="ALKALINE PROTEASE 1-RELATED"/>
    <property type="match status" value="1"/>
</dbReference>
<dbReference type="Gene3D" id="3.40.50.200">
    <property type="entry name" value="Peptidase S8/S53 domain"/>
    <property type="match status" value="1"/>
</dbReference>
<comment type="caution">
    <text evidence="7">The sequence shown here is derived from an EMBL/GenBank/DDBJ whole genome shotgun (WGS) entry which is preliminary data.</text>
</comment>
<dbReference type="CDD" id="cd04077">
    <property type="entry name" value="Peptidases_S8_PCSK9_ProteinaseK_like"/>
    <property type="match status" value="1"/>
</dbReference>
<dbReference type="PROSITE" id="PS51892">
    <property type="entry name" value="SUBTILASE"/>
    <property type="match status" value="1"/>
</dbReference>
<dbReference type="PROSITE" id="PS00138">
    <property type="entry name" value="SUBTILASE_SER"/>
    <property type="match status" value="1"/>
</dbReference>
<dbReference type="Proteomes" id="UP001251528">
    <property type="component" value="Unassembled WGS sequence"/>
</dbReference>
<dbReference type="Pfam" id="PF00082">
    <property type="entry name" value="Peptidase_S8"/>
    <property type="match status" value="1"/>
</dbReference>
<keyword evidence="3" id="KW-0378">Hydrolase</keyword>
<evidence type="ECO:0000313" key="8">
    <source>
        <dbReference type="Proteomes" id="UP001251528"/>
    </source>
</evidence>
<protein>
    <recommendedName>
        <fullName evidence="6">Peptidase S8/S53 domain-containing protein</fullName>
    </recommendedName>
</protein>
<sequence>MKSYQAVVELLSSTCLAALFPSISVTDTVGGLNLHKPGNLLHARGSNAKGSNNPENAVVSQKDAPLNLVVIDSGIRLSHQEFKGRATFDVSFSKYAGETDVKGNGTHIAGIIGGATYGVAKKVQMIAVKIDVNETQMIKAADFVLQDVKKRGIQGKAVVSMLMHVDASDEVDKKFRQLTDSGIVCVVSAGNNFKDAGQFSPGRDPNVITVAAMDEKYDTYWDVSNYGSSIDLWAPGANITSAHSKSDIAVAAHAGTSQATPHVSGLAAYVMALENITNPKEVATRLKALAKQSGASLKWPVPNTTNLIASNGIDKKLYNATRVQKILWIKANQHSDSPFCGEIYADAICGTQRMWRYQ</sequence>
<evidence type="ECO:0000256" key="3">
    <source>
        <dbReference type="ARBA" id="ARBA00022801"/>
    </source>
</evidence>
<dbReference type="InterPro" id="IPR023828">
    <property type="entry name" value="Peptidase_S8_Ser-AS"/>
</dbReference>
<feature type="domain" description="Peptidase S8/S53" evidence="6">
    <location>
        <begin position="70"/>
        <end position="290"/>
    </location>
</feature>
<reference evidence="7" key="1">
    <citation type="submission" date="2023-06" db="EMBL/GenBank/DDBJ databases">
        <title>Conoideocrella luteorostrata (Hypocreales: Clavicipitaceae), a potential biocontrol fungus for elongate hemlock scale in United States Christmas tree production areas.</title>
        <authorList>
            <person name="Barrett H."/>
            <person name="Lovett B."/>
            <person name="Macias A.M."/>
            <person name="Stajich J.E."/>
            <person name="Kasson M.T."/>
        </authorList>
    </citation>
    <scope>NUCLEOTIDE SEQUENCE</scope>
    <source>
        <strain evidence="7">ARSEF 14590</strain>
    </source>
</reference>
<dbReference type="GO" id="GO:0004252">
    <property type="term" value="F:serine-type endopeptidase activity"/>
    <property type="evidence" value="ECO:0007669"/>
    <property type="project" value="InterPro"/>
</dbReference>
<evidence type="ECO:0000256" key="2">
    <source>
        <dbReference type="ARBA" id="ARBA00022670"/>
    </source>
</evidence>
<comment type="caution">
    <text evidence="5">Lacks conserved residue(s) required for the propagation of feature annotation.</text>
</comment>
<name>A0AAJ0CKV3_9HYPO</name>
<keyword evidence="8" id="KW-1185">Reference proteome</keyword>
<evidence type="ECO:0000313" key="7">
    <source>
        <dbReference type="EMBL" id="KAK2594849.1"/>
    </source>
</evidence>
<dbReference type="AlphaFoldDB" id="A0AAJ0CKV3"/>
<accession>A0AAJ0CKV3</accession>
<organism evidence="7 8">
    <name type="scientific">Conoideocrella luteorostrata</name>
    <dbReference type="NCBI Taxonomy" id="1105319"/>
    <lineage>
        <taxon>Eukaryota</taxon>
        <taxon>Fungi</taxon>
        <taxon>Dikarya</taxon>
        <taxon>Ascomycota</taxon>
        <taxon>Pezizomycotina</taxon>
        <taxon>Sordariomycetes</taxon>
        <taxon>Hypocreomycetidae</taxon>
        <taxon>Hypocreales</taxon>
        <taxon>Clavicipitaceae</taxon>
        <taxon>Conoideocrella</taxon>
    </lineage>
</organism>
<evidence type="ECO:0000256" key="4">
    <source>
        <dbReference type="ARBA" id="ARBA00022825"/>
    </source>
</evidence>
<comment type="similarity">
    <text evidence="1 5">Belongs to the peptidase S8 family.</text>
</comment>
<dbReference type="PRINTS" id="PR00723">
    <property type="entry name" value="SUBTILISIN"/>
</dbReference>
<evidence type="ECO:0000256" key="5">
    <source>
        <dbReference type="PROSITE-ProRule" id="PRU01240"/>
    </source>
</evidence>
<keyword evidence="4" id="KW-0720">Serine protease</keyword>
<dbReference type="SUPFAM" id="SSF52743">
    <property type="entry name" value="Subtilisin-like"/>
    <property type="match status" value="1"/>
</dbReference>
<dbReference type="InterPro" id="IPR036852">
    <property type="entry name" value="Peptidase_S8/S53_dom_sf"/>
</dbReference>
<dbReference type="InterPro" id="IPR050131">
    <property type="entry name" value="Peptidase_S8_subtilisin-like"/>
</dbReference>
<dbReference type="PANTHER" id="PTHR43806">
    <property type="entry name" value="PEPTIDASE S8"/>
    <property type="match status" value="1"/>
</dbReference>
<evidence type="ECO:0000259" key="6">
    <source>
        <dbReference type="Pfam" id="PF00082"/>
    </source>
</evidence>